<keyword evidence="1" id="KW-0175">Coiled coil</keyword>
<dbReference type="OrthoDB" id="6277575at2"/>
<feature type="coiled-coil region" evidence="1">
    <location>
        <begin position="593"/>
        <end position="620"/>
    </location>
</feature>
<name>A0A3M8QA95_9GAMM</name>
<accession>A0A3M8QA95</accession>
<dbReference type="Proteomes" id="UP000280507">
    <property type="component" value="Unassembled WGS sequence"/>
</dbReference>
<evidence type="ECO:0000313" key="3">
    <source>
        <dbReference type="Proteomes" id="UP000280507"/>
    </source>
</evidence>
<dbReference type="SUPFAM" id="SSF49785">
    <property type="entry name" value="Galactose-binding domain-like"/>
    <property type="match status" value="1"/>
</dbReference>
<dbReference type="AlphaFoldDB" id="A0A3M8QA95"/>
<evidence type="ECO:0000256" key="1">
    <source>
        <dbReference type="SAM" id="Coils"/>
    </source>
</evidence>
<dbReference type="EMBL" id="RIZG01000001">
    <property type="protein sequence ID" value="RNF52993.1"/>
    <property type="molecule type" value="Genomic_DNA"/>
</dbReference>
<reference evidence="2 3" key="1">
    <citation type="journal article" date="2012" name="Int. J. Syst. Evol. Microbiol.">
        <title>Marinomonas hwangdonensis sp. nov., isolated from seawater.</title>
        <authorList>
            <person name="Jung Y.T."/>
            <person name="Oh T.K."/>
            <person name="Yoon J.H."/>
        </authorList>
    </citation>
    <scope>NUCLEOTIDE SEQUENCE [LARGE SCALE GENOMIC DNA]</scope>
    <source>
        <strain evidence="2 3">HDW-15</strain>
    </source>
</reference>
<comment type="caution">
    <text evidence="2">The sequence shown here is derived from an EMBL/GenBank/DDBJ whole genome shotgun (WGS) entry which is preliminary data.</text>
</comment>
<dbReference type="RefSeq" id="WP_123094333.1">
    <property type="nucleotide sequence ID" value="NZ_RIZG01000001.1"/>
</dbReference>
<organism evidence="2 3">
    <name type="scientific">Marinomonas hwangdonensis</name>
    <dbReference type="NCBI Taxonomy" id="1053647"/>
    <lineage>
        <taxon>Bacteria</taxon>
        <taxon>Pseudomonadati</taxon>
        <taxon>Pseudomonadota</taxon>
        <taxon>Gammaproteobacteria</taxon>
        <taxon>Oceanospirillales</taxon>
        <taxon>Oceanospirillaceae</taxon>
        <taxon>Marinomonas</taxon>
    </lineage>
</organism>
<sequence length="1055" mass="114493">MSWPTFTVDVTQNSNQIKIYGPVPASEIPAGFEVIIGNVSNLEVSYGTAIMYDGSNNPYSHLYLVRPYTGTTATNLEMVVKPTGSQFNDVVGIFQNGSNLLNNTMEGYRQFVEGTTPVTFQPLDENAAPISIKPLQQMNQEAQATIDSQTSDFNALMSSTTERIDEALASAQNYANDTISTLNTETSAAITAMGNSVETAIGTFMNGVGSSYYSDTQSGYVTKPEEFIETNTPNTIIDPNTAPIMVDGRLVEVTDQNIVLPSAPFASDTSRTETSLVTTGAVDKGDFVVVDQELVTNGTFDTDTSGWGGSATLSTQAGKLSAEITAQYQNFTQSLDSIVSGAKYVLSFDLISNNVNIYIGLGSAASYPRIQPPKNLTTGNYRFVFTAASNLLQFISDSSIGLIEIDNISVKPYHDTYQAIEDVPTATSLANTTYFQPIEDGISRQDIAVHRVNKSTLAYDKYAFKGTKKFSAEEMSLKTPVMDYYFGGADSNGLWSDATYWYVPIAAFTRFNAGAYHPWFNEFGTAVYTNSLNDNNTSALWYNGHGSSFPIVSVRDNFLTSKVNQAAIFKGALPGTAAKARPDGVLYDKVYLNQTLDLRLKAYAESKQDLLNEVSQQIENGSYGNGIEGAVSGYAVMGIPSVKDRTYGAVSLGAFLKSMLIPAYSYKSKMFVIGNSGQNYKVNSINADGRIWLSTEYGFTPFEDFIIGASYIFYITKESNNLFRNTMPHTDLIGNPANYPQSLKDRLSAGKSVVGMNPLLVGQDGTDYSSMASPFTMTFSKKLTKFLSTIYFPNDQTTYEANIVVDETNKVTNTNPISGLQYFMIFNYTAKTNSAIEPQSGTTLSVLPKVFSSNSYSIHQGGNAVYSAIGKVPVSNAADGYEQKALENTAFTWDVLVGTKNKDTMIGSYPVGTLFYIPDSSISERSGSDKPVDGHVYKLINYEGQEVSTLATSAFGYSVRFEDLGAALLKATHSQILLNGAVSPASKRFYALSELDNGLACLDMYSQEMISNAGVYDGDSAQFTQLSDGTLLDDNANTIITSVRSIPLNSFVGSK</sequence>
<evidence type="ECO:0000313" key="2">
    <source>
        <dbReference type="EMBL" id="RNF52993.1"/>
    </source>
</evidence>
<dbReference type="Gene3D" id="2.60.120.260">
    <property type="entry name" value="Galactose-binding domain-like"/>
    <property type="match status" value="1"/>
</dbReference>
<proteinExistence type="predicted"/>
<gene>
    <name evidence="2" type="ORF">EBI00_02515</name>
</gene>
<protein>
    <submittedName>
        <fullName evidence="2">Uncharacterized protein</fullName>
    </submittedName>
</protein>
<keyword evidence="3" id="KW-1185">Reference proteome</keyword>
<dbReference type="InterPro" id="IPR008979">
    <property type="entry name" value="Galactose-bd-like_sf"/>
</dbReference>